<name>A0ABP3ZNT7_9ACTN</name>
<sequence length="178" mass="18633">MRLTLVVLALAVGCTAVPVEGDPAAGLRRAWEQPMLAPGATCPVSTTTATPDPDTAPVLGGGPAGPITSARVEYYAPSEGNLLKTLDWGAQKVAWAVDPTVTEPVLVRGRRIDAPGRLGFDDPVVRELLLDPVTDASPGGWRQYPSLTRVRAPGCYAYQVDLSLGSHTIVVRAVGPVV</sequence>
<keyword evidence="2" id="KW-1185">Reference proteome</keyword>
<dbReference type="RefSeq" id="WP_343950088.1">
    <property type="nucleotide sequence ID" value="NZ_BAAAHQ010000011.1"/>
</dbReference>
<gene>
    <name evidence="1" type="ORF">GCM10009560_26210</name>
</gene>
<dbReference type="Proteomes" id="UP001501578">
    <property type="component" value="Unassembled WGS sequence"/>
</dbReference>
<evidence type="ECO:0000313" key="1">
    <source>
        <dbReference type="EMBL" id="GAA0925039.1"/>
    </source>
</evidence>
<organism evidence="1 2">
    <name type="scientific">Nonomuraea longicatena</name>
    <dbReference type="NCBI Taxonomy" id="83682"/>
    <lineage>
        <taxon>Bacteria</taxon>
        <taxon>Bacillati</taxon>
        <taxon>Actinomycetota</taxon>
        <taxon>Actinomycetes</taxon>
        <taxon>Streptosporangiales</taxon>
        <taxon>Streptosporangiaceae</taxon>
        <taxon>Nonomuraea</taxon>
    </lineage>
</organism>
<dbReference type="EMBL" id="BAAAHQ010000011">
    <property type="protein sequence ID" value="GAA0925039.1"/>
    <property type="molecule type" value="Genomic_DNA"/>
</dbReference>
<protein>
    <recommendedName>
        <fullName evidence="3">Lipoprotein</fullName>
    </recommendedName>
</protein>
<accession>A0ABP3ZNT7</accession>
<evidence type="ECO:0008006" key="3">
    <source>
        <dbReference type="Google" id="ProtNLM"/>
    </source>
</evidence>
<reference evidence="2" key="1">
    <citation type="journal article" date="2019" name="Int. J. Syst. Evol. Microbiol.">
        <title>The Global Catalogue of Microorganisms (GCM) 10K type strain sequencing project: providing services to taxonomists for standard genome sequencing and annotation.</title>
        <authorList>
            <consortium name="The Broad Institute Genomics Platform"/>
            <consortium name="The Broad Institute Genome Sequencing Center for Infectious Disease"/>
            <person name="Wu L."/>
            <person name="Ma J."/>
        </authorList>
    </citation>
    <scope>NUCLEOTIDE SEQUENCE [LARGE SCALE GENOMIC DNA]</scope>
    <source>
        <strain evidence="2">JCM 11136</strain>
    </source>
</reference>
<comment type="caution">
    <text evidence="1">The sequence shown here is derived from an EMBL/GenBank/DDBJ whole genome shotgun (WGS) entry which is preliminary data.</text>
</comment>
<proteinExistence type="predicted"/>
<evidence type="ECO:0000313" key="2">
    <source>
        <dbReference type="Proteomes" id="UP001501578"/>
    </source>
</evidence>